<name>A0A4C1ZLU5_EUMVA</name>
<protein>
    <submittedName>
        <fullName evidence="1">Uncharacterized protein</fullName>
    </submittedName>
</protein>
<dbReference type="OrthoDB" id="10633560at2759"/>
<gene>
    <name evidence="1" type="ORF">EVAR_99087_1</name>
</gene>
<comment type="caution">
    <text evidence="1">The sequence shown here is derived from an EMBL/GenBank/DDBJ whole genome shotgun (WGS) entry which is preliminary data.</text>
</comment>
<proteinExistence type="predicted"/>
<keyword evidence="2" id="KW-1185">Reference proteome</keyword>
<evidence type="ECO:0000313" key="2">
    <source>
        <dbReference type="Proteomes" id="UP000299102"/>
    </source>
</evidence>
<dbReference type="Proteomes" id="UP000299102">
    <property type="component" value="Unassembled WGS sequence"/>
</dbReference>
<dbReference type="AlphaFoldDB" id="A0A4C1ZLU5"/>
<organism evidence="1 2">
    <name type="scientific">Eumeta variegata</name>
    <name type="common">Bagworm moth</name>
    <name type="synonym">Eumeta japonica</name>
    <dbReference type="NCBI Taxonomy" id="151549"/>
    <lineage>
        <taxon>Eukaryota</taxon>
        <taxon>Metazoa</taxon>
        <taxon>Ecdysozoa</taxon>
        <taxon>Arthropoda</taxon>
        <taxon>Hexapoda</taxon>
        <taxon>Insecta</taxon>
        <taxon>Pterygota</taxon>
        <taxon>Neoptera</taxon>
        <taxon>Endopterygota</taxon>
        <taxon>Lepidoptera</taxon>
        <taxon>Glossata</taxon>
        <taxon>Ditrysia</taxon>
        <taxon>Tineoidea</taxon>
        <taxon>Psychidae</taxon>
        <taxon>Oiketicinae</taxon>
        <taxon>Eumeta</taxon>
    </lineage>
</organism>
<sequence>MYDLGPLATDDGPRPLPGFDPRIDSILLREKPYSTLFNATASSWWSALENLSSLAIISSMIDVACPIPLQFTDSMSYVGHLHFCGFPNSGFYLEEKPRVLLFSLHVE</sequence>
<accession>A0A4C1ZLU5</accession>
<reference evidence="1 2" key="1">
    <citation type="journal article" date="2019" name="Commun. Biol.">
        <title>The bagworm genome reveals a unique fibroin gene that provides high tensile strength.</title>
        <authorList>
            <person name="Kono N."/>
            <person name="Nakamura H."/>
            <person name="Ohtoshi R."/>
            <person name="Tomita M."/>
            <person name="Numata K."/>
            <person name="Arakawa K."/>
        </authorList>
    </citation>
    <scope>NUCLEOTIDE SEQUENCE [LARGE SCALE GENOMIC DNA]</scope>
</reference>
<dbReference type="EMBL" id="BGZK01001912">
    <property type="protein sequence ID" value="GBP88183.1"/>
    <property type="molecule type" value="Genomic_DNA"/>
</dbReference>
<evidence type="ECO:0000313" key="1">
    <source>
        <dbReference type="EMBL" id="GBP88183.1"/>
    </source>
</evidence>